<dbReference type="AlphaFoldDB" id="A0A067MTE3"/>
<dbReference type="Proteomes" id="UP000027195">
    <property type="component" value="Unassembled WGS sequence"/>
</dbReference>
<evidence type="ECO:0000313" key="2">
    <source>
        <dbReference type="EMBL" id="KDQ18844.1"/>
    </source>
</evidence>
<dbReference type="EMBL" id="KL198020">
    <property type="protein sequence ID" value="KDQ18844.1"/>
    <property type="molecule type" value="Genomic_DNA"/>
</dbReference>
<reference evidence="3" key="1">
    <citation type="journal article" date="2014" name="Proc. Natl. Acad. Sci. U.S.A.">
        <title>Extensive sampling of basidiomycete genomes demonstrates inadequacy of the white-rot/brown-rot paradigm for wood decay fungi.</title>
        <authorList>
            <person name="Riley R."/>
            <person name="Salamov A.A."/>
            <person name="Brown D.W."/>
            <person name="Nagy L.G."/>
            <person name="Floudas D."/>
            <person name="Held B.W."/>
            <person name="Levasseur A."/>
            <person name="Lombard V."/>
            <person name="Morin E."/>
            <person name="Otillar R."/>
            <person name="Lindquist E.A."/>
            <person name="Sun H."/>
            <person name="LaButti K.M."/>
            <person name="Schmutz J."/>
            <person name="Jabbour D."/>
            <person name="Luo H."/>
            <person name="Baker S.E."/>
            <person name="Pisabarro A.G."/>
            <person name="Walton J.D."/>
            <person name="Blanchette R.A."/>
            <person name="Henrissat B."/>
            <person name="Martin F."/>
            <person name="Cullen D."/>
            <person name="Hibbett D.S."/>
            <person name="Grigoriev I.V."/>
        </authorList>
    </citation>
    <scope>NUCLEOTIDE SEQUENCE [LARGE SCALE GENOMIC DNA]</scope>
    <source>
        <strain evidence="3">FD-172 SS1</strain>
    </source>
</reference>
<feature type="region of interest" description="Disordered" evidence="1">
    <location>
        <begin position="1"/>
        <end position="31"/>
    </location>
</feature>
<evidence type="ECO:0000256" key="1">
    <source>
        <dbReference type="SAM" id="MobiDB-lite"/>
    </source>
</evidence>
<evidence type="ECO:0000313" key="3">
    <source>
        <dbReference type="Proteomes" id="UP000027195"/>
    </source>
</evidence>
<sequence length="297" mass="32891">MHPFRVTPEPTQPSPNPPQARTRRLSESFSNNDTQMVSHYAKKFKLDESNTQHLSEYTQCTSKERKIASHALNLRINFQLTGPVQYVGENLHPRLIKNIEAYCKFVVFAPLAQSYLAKTDILVLKMLAVQGLLPAVLKKDAALEGLIKAQICKELAGARHHVKATLGSSLDASKNIAELTKEITKSMDGTYVATVHHYGCFVLLRGWYRKEQEGAKQSGKGSKPGNKFWKTINKRLAAFKEKHNTPEAYGAEVALHLRFDISMYGAPSTPAGDADSMMHLQASIEQAAASGNADDLK</sequence>
<gene>
    <name evidence="2" type="ORF">BOTBODRAFT_41863</name>
</gene>
<dbReference type="HOGENOM" id="CLU_936865_0_0_1"/>
<dbReference type="InParanoid" id="A0A067MTE3"/>
<name>A0A067MTE3_BOTB1</name>
<proteinExistence type="predicted"/>
<organism evidence="2 3">
    <name type="scientific">Botryobasidium botryosum (strain FD-172 SS1)</name>
    <dbReference type="NCBI Taxonomy" id="930990"/>
    <lineage>
        <taxon>Eukaryota</taxon>
        <taxon>Fungi</taxon>
        <taxon>Dikarya</taxon>
        <taxon>Basidiomycota</taxon>
        <taxon>Agaricomycotina</taxon>
        <taxon>Agaricomycetes</taxon>
        <taxon>Cantharellales</taxon>
        <taxon>Botryobasidiaceae</taxon>
        <taxon>Botryobasidium</taxon>
    </lineage>
</organism>
<protein>
    <submittedName>
        <fullName evidence="2">Uncharacterized protein</fullName>
    </submittedName>
</protein>
<keyword evidence="3" id="KW-1185">Reference proteome</keyword>
<accession>A0A067MTE3</accession>